<comment type="caution">
    <text evidence="2">The sequence shown here is derived from an EMBL/GenBank/DDBJ whole genome shotgun (WGS) entry which is preliminary data.</text>
</comment>
<gene>
    <name evidence="2" type="ORF">S12H4_18686</name>
</gene>
<evidence type="ECO:0000313" key="2">
    <source>
        <dbReference type="EMBL" id="GAI78198.1"/>
    </source>
</evidence>
<proteinExistence type="predicted"/>
<name>X1RCA6_9ZZZZ</name>
<dbReference type="InterPro" id="IPR041304">
    <property type="entry name" value="AbiTii"/>
</dbReference>
<sequence>MKSIVIELQEMSSDENIPITGLIRKALIVASKLNLSDFKKWIEKEINGYEEVSEIPEYRNVTGEVKAFNPYTGIWIPLLWPNAPEGIYNRKIGQKISEIEYNYKYHKSLIKNVFCYILII</sequence>
<protein>
    <recommendedName>
        <fullName evidence="1">AbiTii domain-containing protein</fullName>
    </recommendedName>
</protein>
<accession>X1RCA6</accession>
<dbReference type="AlphaFoldDB" id="X1RCA6"/>
<feature type="domain" description="AbiTii" evidence="1">
    <location>
        <begin position="3"/>
        <end position="101"/>
    </location>
</feature>
<organism evidence="2">
    <name type="scientific">marine sediment metagenome</name>
    <dbReference type="NCBI Taxonomy" id="412755"/>
    <lineage>
        <taxon>unclassified sequences</taxon>
        <taxon>metagenomes</taxon>
        <taxon>ecological metagenomes</taxon>
    </lineage>
</organism>
<dbReference type="EMBL" id="BARW01009256">
    <property type="protein sequence ID" value="GAI78198.1"/>
    <property type="molecule type" value="Genomic_DNA"/>
</dbReference>
<evidence type="ECO:0000259" key="1">
    <source>
        <dbReference type="Pfam" id="PF18864"/>
    </source>
</evidence>
<reference evidence="2" key="1">
    <citation type="journal article" date="2014" name="Front. Microbiol.">
        <title>High frequency of phylogenetically diverse reductive dehalogenase-homologous genes in deep subseafloor sedimentary metagenomes.</title>
        <authorList>
            <person name="Kawai M."/>
            <person name="Futagami T."/>
            <person name="Toyoda A."/>
            <person name="Takaki Y."/>
            <person name="Nishi S."/>
            <person name="Hori S."/>
            <person name="Arai W."/>
            <person name="Tsubouchi T."/>
            <person name="Morono Y."/>
            <person name="Uchiyama I."/>
            <person name="Ito T."/>
            <person name="Fujiyama A."/>
            <person name="Inagaki F."/>
            <person name="Takami H."/>
        </authorList>
    </citation>
    <scope>NUCLEOTIDE SEQUENCE</scope>
    <source>
        <strain evidence="2">Expedition CK06-06</strain>
    </source>
</reference>
<dbReference type="Pfam" id="PF18864">
    <property type="entry name" value="AbiTii"/>
    <property type="match status" value="1"/>
</dbReference>